<name>A0A1I3D0T4_9BURK</name>
<dbReference type="AlphaFoldDB" id="A0A1I3D0T4"/>
<feature type="transmembrane region" description="Helical" evidence="1">
    <location>
        <begin position="23"/>
        <end position="45"/>
    </location>
</feature>
<evidence type="ECO:0000313" key="3">
    <source>
        <dbReference type="Proteomes" id="UP000199548"/>
    </source>
</evidence>
<reference evidence="2 3" key="1">
    <citation type="submission" date="2016-10" db="EMBL/GenBank/DDBJ databases">
        <authorList>
            <person name="de Groot N.N."/>
        </authorList>
    </citation>
    <scope>NUCLEOTIDE SEQUENCE [LARGE SCALE GENOMIC DNA]</scope>
    <source>
        <strain evidence="2 3">LMG 23650</strain>
    </source>
</reference>
<dbReference type="EMBL" id="FOQU01000001">
    <property type="protein sequence ID" value="SFH80384.1"/>
    <property type="molecule type" value="Genomic_DNA"/>
</dbReference>
<protein>
    <submittedName>
        <fullName evidence="2">Uncharacterized protein</fullName>
    </submittedName>
</protein>
<dbReference type="Proteomes" id="UP000199548">
    <property type="component" value="Unassembled WGS sequence"/>
</dbReference>
<dbReference type="STRING" id="420953.SAMN05192543_10153"/>
<organism evidence="2 3">
    <name type="scientific">Paraburkholderia megapolitana</name>
    <dbReference type="NCBI Taxonomy" id="420953"/>
    <lineage>
        <taxon>Bacteria</taxon>
        <taxon>Pseudomonadati</taxon>
        <taxon>Pseudomonadota</taxon>
        <taxon>Betaproteobacteria</taxon>
        <taxon>Burkholderiales</taxon>
        <taxon>Burkholderiaceae</taxon>
        <taxon>Paraburkholderia</taxon>
    </lineage>
</organism>
<evidence type="ECO:0000313" key="2">
    <source>
        <dbReference type="EMBL" id="SFH80384.1"/>
    </source>
</evidence>
<accession>A0A1I3D0T4</accession>
<keyword evidence="1" id="KW-1133">Transmembrane helix</keyword>
<keyword evidence="3" id="KW-1185">Reference proteome</keyword>
<proteinExistence type="predicted"/>
<evidence type="ECO:0000256" key="1">
    <source>
        <dbReference type="SAM" id="Phobius"/>
    </source>
</evidence>
<keyword evidence="1" id="KW-0472">Membrane</keyword>
<dbReference type="RefSeq" id="WP_091006145.1">
    <property type="nucleotide sequence ID" value="NZ_CP041743.1"/>
</dbReference>
<keyword evidence="1" id="KW-0812">Transmembrane</keyword>
<gene>
    <name evidence="2" type="ORF">SAMN05192543_10153</name>
</gene>
<sequence>MGELMTQDFAKTLQTEAPGHRSIAVSAAIVVLILAGVLGFEVYTWHAAWSDPGRTTRTIGAHLYGELQAVEFDVLSGKIKDANDPRLAAIGDEISAYENTRQNRSFDDTMLFEGLHEYAAELGAIAGDDVARLQPLAREDDLMPLRQRKAEIEKYLNQTKAP</sequence>